<name>A0AAQ1P6T7_9PSED</name>
<keyword evidence="2" id="KW-0449">Lipoprotein</keyword>
<reference evidence="2 3" key="1">
    <citation type="submission" date="2018-02" db="EMBL/GenBank/DDBJ databases">
        <authorList>
            <person name="Dubost A."/>
        </authorList>
    </citation>
    <scope>NUCLEOTIDE SEQUENCE [LARGE SCALE GENOMIC DNA]</scope>
    <source>
        <strain evidence="3">JV551A3</strain>
    </source>
</reference>
<keyword evidence="3" id="KW-1185">Reference proteome</keyword>
<dbReference type="EMBL" id="OPYN01000085">
    <property type="protein sequence ID" value="SPO60423.1"/>
    <property type="molecule type" value="Genomic_DNA"/>
</dbReference>
<evidence type="ECO:0000256" key="1">
    <source>
        <dbReference type="SAM" id="SignalP"/>
    </source>
</evidence>
<evidence type="ECO:0000313" key="2">
    <source>
        <dbReference type="EMBL" id="SPO60423.1"/>
    </source>
</evidence>
<keyword evidence="1" id="KW-0732">Signal</keyword>
<accession>A0AAQ1P6T7</accession>
<evidence type="ECO:0000313" key="3">
    <source>
        <dbReference type="Proteomes" id="UP000294335"/>
    </source>
</evidence>
<feature type="signal peptide" evidence="1">
    <location>
        <begin position="1"/>
        <end position="26"/>
    </location>
</feature>
<organism evidence="2 3">
    <name type="scientific">Pseudomonas inefficax</name>
    <dbReference type="NCBI Taxonomy" id="2078786"/>
    <lineage>
        <taxon>Bacteria</taxon>
        <taxon>Pseudomonadati</taxon>
        <taxon>Pseudomonadota</taxon>
        <taxon>Gammaproteobacteria</taxon>
        <taxon>Pseudomonadales</taxon>
        <taxon>Pseudomonadaceae</taxon>
        <taxon>Pseudomonas</taxon>
    </lineage>
</organism>
<sequence length="140" mass="15002">MGIKMRTKWRLLVPLLGVLSTLGGCAGQMPKASPDEAWVGLKEEPTTTVMAETVDGKRLDDGRYFEVSAGKHTLGATLFVEGEGDSNGATCNASVTYQDFKAGKHYTLVESSLGQEYKVTLYNSADKPLAHSPDINCMAG</sequence>
<protein>
    <submittedName>
        <fullName evidence="2">Lipoprotein</fullName>
    </submittedName>
</protein>
<dbReference type="AlphaFoldDB" id="A0AAQ1P6T7"/>
<gene>
    <name evidence="2" type="ORF">JV551A3_V1_850044</name>
</gene>
<dbReference type="PROSITE" id="PS51257">
    <property type="entry name" value="PROKAR_LIPOPROTEIN"/>
    <property type="match status" value="1"/>
</dbReference>
<proteinExistence type="predicted"/>
<feature type="chain" id="PRO_5042946285" evidence="1">
    <location>
        <begin position="27"/>
        <end position="140"/>
    </location>
</feature>
<dbReference type="Proteomes" id="UP000294335">
    <property type="component" value="Unassembled WGS sequence"/>
</dbReference>
<comment type="caution">
    <text evidence="2">The sequence shown here is derived from an EMBL/GenBank/DDBJ whole genome shotgun (WGS) entry which is preliminary data.</text>
</comment>